<dbReference type="InterPro" id="IPR004871">
    <property type="entry name" value="RSE1/DDB1/CPSF1_C"/>
</dbReference>
<dbReference type="InterPro" id="IPR015943">
    <property type="entry name" value="WD40/YVTN_repeat-like_dom_sf"/>
</dbReference>
<dbReference type="AlphaFoldDB" id="A0ABD2PSC1"/>
<reference evidence="2 3" key="1">
    <citation type="submission" date="2024-11" db="EMBL/GenBank/DDBJ databases">
        <title>Adaptive evolution of stress response genes in parasites aligns with host niche diversity.</title>
        <authorList>
            <person name="Hahn C."/>
            <person name="Resl P."/>
        </authorList>
    </citation>
    <scope>NUCLEOTIDE SEQUENCE [LARGE SCALE GENOMIC DNA]</scope>
    <source>
        <strain evidence="2">EGGRZ-B1_66</strain>
        <tissue evidence="2">Body</tissue>
    </source>
</reference>
<evidence type="ECO:0000313" key="2">
    <source>
        <dbReference type="EMBL" id="KAL3310364.1"/>
    </source>
</evidence>
<sequence length="84" mass="9996">MKIYIWTFLDNTLNGVAFVDTDMYVHQMYCMKNLIVAADMMNSVHFYRFQPDFRVLSLVSKEFSQRQLFAVNFFVDGRKMGFIC</sequence>
<dbReference type="Proteomes" id="UP001626550">
    <property type="component" value="Unassembled WGS sequence"/>
</dbReference>
<evidence type="ECO:0000313" key="3">
    <source>
        <dbReference type="Proteomes" id="UP001626550"/>
    </source>
</evidence>
<feature type="domain" description="RSE1/DDB1/CPSF1 C-terminal" evidence="1">
    <location>
        <begin position="2"/>
        <end position="84"/>
    </location>
</feature>
<protein>
    <submittedName>
        <fullName evidence="2">Cleavage and polyadenylation specificity factor subunit 1</fullName>
    </submittedName>
</protein>
<gene>
    <name evidence="2" type="primary">CPSF1_2</name>
    <name evidence="2" type="ORF">Ciccas_011074</name>
</gene>
<dbReference type="EMBL" id="JBJKFK010003019">
    <property type="protein sequence ID" value="KAL3310364.1"/>
    <property type="molecule type" value="Genomic_DNA"/>
</dbReference>
<name>A0ABD2PSC1_9PLAT</name>
<evidence type="ECO:0000259" key="1">
    <source>
        <dbReference type="Pfam" id="PF03178"/>
    </source>
</evidence>
<dbReference type="Gene3D" id="2.130.10.10">
    <property type="entry name" value="YVTN repeat-like/Quinoprotein amine dehydrogenase"/>
    <property type="match status" value="1"/>
</dbReference>
<proteinExistence type="predicted"/>
<accession>A0ABD2PSC1</accession>
<dbReference type="Pfam" id="PF03178">
    <property type="entry name" value="CPSF_A"/>
    <property type="match status" value="1"/>
</dbReference>
<comment type="caution">
    <text evidence="2">The sequence shown here is derived from an EMBL/GenBank/DDBJ whole genome shotgun (WGS) entry which is preliminary data.</text>
</comment>
<organism evidence="2 3">
    <name type="scientific">Cichlidogyrus casuarinus</name>
    <dbReference type="NCBI Taxonomy" id="1844966"/>
    <lineage>
        <taxon>Eukaryota</taxon>
        <taxon>Metazoa</taxon>
        <taxon>Spiralia</taxon>
        <taxon>Lophotrochozoa</taxon>
        <taxon>Platyhelminthes</taxon>
        <taxon>Monogenea</taxon>
        <taxon>Monopisthocotylea</taxon>
        <taxon>Dactylogyridea</taxon>
        <taxon>Ancyrocephalidae</taxon>
        <taxon>Cichlidogyrus</taxon>
    </lineage>
</organism>
<keyword evidence="3" id="KW-1185">Reference proteome</keyword>